<evidence type="ECO:0000259" key="2">
    <source>
        <dbReference type="Pfam" id="PF26640"/>
    </source>
</evidence>
<evidence type="ECO:0000313" key="4">
    <source>
        <dbReference type="Proteomes" id="UP000664132"/>
    </source>
</evidence>
<dbReference type="EMBL" id="JAFJYH010000121">
    <property type="protein sequence ID" value="KAG4418740.1"/>
    <property type="molecule type" value="Genomic_DNA"/>
</dbReference>
<dbReference type="InterPro" id="IPR010730">
    <property type="entry name" value="HET"/>
</dbReference>
<dbReference type="AlphaFoldDB" id="A0A8H7TBV1"/>
<feature type="domain" description="DUF8212" evidence="2">
    <location>
        <begin position="219"/>
        <end position="243"/>
    </location>
</feature>
<name>A0A8H7TBV1_9HELO</name>
<evidence type="ECO:0008006" key="5">
    <source>
        <dbReference type="Google" id="ProtNLM"/>
    </source>
</evidence>
<organism evidence="3 4">
    <name type="scientific">Cadophora malorum</name>
    <dbReference type="NCBI Taxonomy" id="108018"/>
    <lineage>
        <taxon>Eukaryota</taxon>
        <taxon>Fungi</taxon>
        <taxon>Dikarya</taxon>
        <taxon>Ascomycota</taxon>
        <taxon>Pezizomycotina</taxon>
        <taxon>Leotiomycetes</taxon>
        <taxon>Helotiales</taxon>
        <taxon>Ploettnerulaceae</taxon>
        <taxon>Cadophora</taxon>
    </lineage>
</organism>
<dbReference type="Proteomes" id="UP000664132">
    <property type="component" value="Unassembled WGS sequence"/>
</dbReference>
<sequence length="564" mass="63601">MRLINTSTLLLHEFSGRDIPLYAIFSHRWEDAEVTFDDLRGGKGPDRAGWRKITGCCSQAARDGWEYVWIDSCCIDRSSSAELSEAINSMFSWYKFAQVCYVYLSDVPSADEDHYSPNSHFCQSKWFRRGWTLQELLAPARVEFYSQDWVEFGTKSSLEDLITSITGITHLFNYEDACVAQKMSWAADRQTTREEDQAYCLMGLFGVNMTTLYGEGGTKAFIRLQEKIISKTDDDSIFAWSHQLGRGGLLAESPSFFAESGDVRRGPFDAARPPHYMTNKGLRMELILLPQQVPDSEPCFLAPLNCTREGSRRSFVALQISKSATAYAREGVFQTPEWEGKRMIPIVIFRGKKPLFGQRTVIFFRQELGQPPGSSTLETGPSRIVVPTLSLLECGFSPSQRSNMVDGCCWKQEDVDSPLTRKAVSAGEVAELFFTNEDFGIFALAIGLDENRIWIDVVQPLNQPQSLSMAAFPEISELLTGPRVDRISKWLPNGLSVSAAVRVAVNMGMLVYKVDVMVGSGHRLRWAEKRIVDSELRQRWKRTESLSETNLEKGGRQSRPRQVG</sequence>
<gene>
    <name evidence="3" type="ORF">IFR04_008102</name>
</gene>
<protein>
    <recommendedName>
        <fullName evidence="5">HET-domain-containing protein</fullName>
    </recommendedName>
</protein>
<reference evidence="3" key="1">
    <citation type="submission" date="2021-02" db="EMBL/GenBank/DDBJ databases">
        <title>Genome sequence Cadophora malorum strain M34.</title>
        <authorList>
            <person name="Stefanovic E."/>
            <person name="Vu D."/>
            <person name="Scully C."/>
            <person name="Dijksterhuis J."/>
            <person name="Roader J."/>
            <person name="Houbraken J."/>
        </authorList>
    </citation>
    <scope>NUCLEOTIDE SEQUENCE</scope>
    <source>
        <strain evidence="3">M34</strain>
    </source>
</reference>
<feature type="domain" description="Heterokaryon incompatibility" evidence="1">
    <location>
        <begin position="22"/>
        <end position="107"/>
    </location>
</feature>
<evidence type="ECO:0000313" key="3">
    <source>
        <dbReference type="EMBL" id="KAG4418740.1"/>
    </source>
</evidence>
<accession>A0A8H7TBV1</accession>
<keyword evidence="4" id="KW-1185">Reference proteome</keyword>
<evidence type="ECO:0000259" key="1">
    <source>
        <dbReference type="Pfam" id="PF06985"/>
    </source>
</evidence>
<dbReference type="Pfam" id="PF06985">
    <property type="entry name" value="HET"/>
    <property type="match status" value="1"/>
</dbReference>
<dbReference type="PANTHER" id="PTHR10622">
    <property type="entry name" value="HET DOMAIN-CONTAINING PROTEIN"/>
    <property type="match status" value="1"/>
</dbReference>
<proteinExistence type="predicted"/>
<dbReference type="InterPro" id="IPR058525">
    <property type="entry name" value="DUF8212"/>
</dbReference>
<comment type="caution">
    <text evidence="3">The sequence shown here is derived from an EMBL/GenBank/DDBJ whole genome shotgun (WGS) entry which is preliminary data.</text>
</comment>
<dbReference type="PANTHER" id="PTHR10622:SF10">
    <property type="entry name" value="HET DOMAIN-CONTAINING PROTEIN"/>
    <property type="match status" value="1"/>
</dbReference>
<dbReference type="Pfam" id="PF26640">
    <property type="entry name" value="DUF8212"/>
    <property type="match status" value="1"/>
</dbReference>
<dbReference type="OrthoDB" id="674604at2759"/>